<name>A0ACD1II32_9EURO</name>
<protein>
    <submittedName>
        <fullName evidence="1">Uncharacterized protein</fullName>
    </submittedName>
</protein>
<organism evidence="1 2">
    <name type="scientific">Aspergillus costaricaensis CBS 115574</name>
    <dbReference type="NCBI Taxonomy" id="1448317"/>
    <lineage>
        <taxon>Eukaryota</taxon>
        <taxon>Fungi</taxon>
        <taxon>Dikarya</taxon>
        <taxon>Ascomycota</taxon>
        <taxon>Pezizomycotina</taxon>
        <taxon>Eurotiomycetes</taxon>
        <taxon>Eurotiomycetidae</taxon>
        <taxon>Eurotiales</taxon>
        <taxon>Aspergillaceae</taxon>
        <taxon>Aspergillus</taxon>
        <taxon>Aspergillus subgen. Circumdati</taxon>
    </lineage>
</organism>
<evidence type="ECO:0000313" key="2">
    <source>
        <dbReference type="Proteomes" id="UP000249748"/>
    </source>
</evidence>
<gene>
    <name evidence="1" type="ORF">BO79DRAFT_236812</name>
</gene>
<dbReference type="Proteomes" id="UP000249748">
    <property type="component" value="Unassembled WGS sequence"/>
</dbReference>
<evidence type="ECO:0000313" key="1">
    <source>
        <dbReference type="EMBL" id="RAK90110.1"/>
    </source>
</evidence>
<dbReference type="EMBL" id="KZ824545">
    <property type="protein sequence ID" value="RAK90110.1"/>
    <property type="molecule type" value="Genomic_DNA"/>
</dbReference>
<reference evidence="1" key="1">
    <citation type="submission" date="2018-02" db="EMBL/GenBank/DDBJ databases">
        <title>The genomes of Aspergillus section Nigri reveals drivers in fungal speciation.</title>
        <authorList>
            <consortium name="DOE Joint Genome Institute"/>
            <person name="Vesth T.C."/>
            <person name="Nybo J."/>
            <person name="Theobald S."/>
            <person name="Brandl J."/>
            <person name="Frisvad J.C."/>
            <person name="Nielsen K.F."/>
            <person name="Lyhne E.K."/>
            <person name="Kogle M.E."/>
            <person name="Kuo A."/>
            <person name="Riley R."/>
            <person name="Clum A."/>
            <person name="Nolan M."/>
            <person name="Lipzen A."/>
            <person name="Salamov A."/>
            <person name="Henrissat B."/>
            <person name="Wiebenga A."/>
            <person name="De vries R.P."/>
            <person name="Grigoriev I.V."/>
            <person name="Mortensen U.H."/>
            <person name="Andersen M.R."/>
            <person name="Baker S.E."/>
        </authorList>
    </citation>
    <scope>NUCLEOTIDE SEQUENCE</scope>
    <source>
        <strain evidence="1">CBS 115574</strain>
    </source>
</reference>
<accession>A0ACD1II32</accession>
<proteinExistence type="predicted"/>
<keyword evidence="2" id="KW-1185">Reference proteome</keyword>
<sequence>MECEGWESRELSQGRFERGEKVVEGEEKDRNFIGDEDETFGGVKHTPMKSDDGRKANRIWDGIPSIGPADETNQDGAQGLQKEYDNAETSNANRNKRRERGKEKCMKEERESETKR</sequence>